<gene>
    <name evidence="3" type="ORF">KQ486_11125</name>
</gene>
<protein>
    <submittedName>
        <fullName evidence="3">MFS transporter</fullName>
    </submittedName>
</protein>
<feature type="transmembrane region" description="Helical" evidence="2">
    <location>
        <begin position="173"/>
        <end position="195"/>
    </location>
</feature>
<keyword evidence="2" id="KW-1133">Transmembrane helix</keyword>
<feature type="transmembrane region" description="Helical" evidence="2">
    <location>
        <begin position="202"/>
        <end position="219"/>
    </location>
</feature>
<evidence type="ECO:0000313" key="4">
    <source>
        <dbReference type="Proteomes" id="UP000812672"/>
    </source>
</evidence>
<organism evidence="3 4">
    <name type="scientific">Allobacillus halotolerans</name>
    <dbReference type="NCBI Taxonomy" id="570278"/>
    <lineage>
        <taxon>Bacteria</taxon>
        <taxon>Bacillati</taxon>
        <taxon>Bacillota</taxon>
        <taxon>Bacilli</taxon>
        <taxon>Bacillales</taxon>
        <taxon>Bacillaceae</taxon>
        <taxon>Allobacillus</taxon>
    </lineage>
</organism>
<reference evidence="3 4" key="1">
    <citation type="journal article" date="2011" name="Int. J. Syst. Evol. Microbiol.">
        <title>Allobacillus halotolerans gen. nov., sp. nov. isolated from shrimp paste.</title>
        <authorList>
            <person name="Sheu S.Y."/>
            <person name="Arun A.B."/>
            <person name="Jiang S.R."/>
            <person name="Young C.C."/>
            <person name="Chen W.M."/>
        </authorList>
    </citation>
    <scope>NUCLEOTIDE SEQUENCE [LARGE SCALE GENOMIC DNA]</scope>
    <source>
        <strain evidence="3 4">LMG 24826</strain>
    </source>
</reference>
<feature type="transmembrane region" description="Helical" evidence="2">
    <location>
        <begin position="261"/>
        <end position="279"/>
    </location>
</feature>
<keyword evidence="2" id="KW-0472">Membrane</keyword>
<evidence type="ECO:0000313" key="3">
    <source>
        <dbReference type="EMBL" id="MBU6081565.1"/>
    </source>
</evidence>
<dbReference type="Proteomes" id="UP000812672">
    <property type="component" value="Unassembled WGS sequence"/>
</dbReference>
<proteinExistence type="predicted"/>
<feature type="transmembrane region" description="Helical" evidence="2">
    <location>
        <begin position="35"/>
        <end position="57"/>
    </location>
</feature>
<feature type="transmembrane region" description="Helical" evidence="2">
    <location>
        <begin position="138"/>
        <end position="158"/>
    </location>
</feature>
<evidence type="ECO:0000256" key="1">
    <source>
        <dbReference type="SAM" id="MobiDB-lite"/>
    </source>
</evidence>
<keyword evidence="2" id="KW-0812">Transmembrane</keyword>
<comment type="caution">
    <text evidence="3">The sequence shown here is derived from an EMBL/GenBank/DDBJ whole genome shotgun (WGS) entry which is preliminary data.</text>
</comment>
<dbReference type="RefSeq" id="WP_216687662.1">
    <property type="nucleotide sequence ID" value="NZ_CAUPKR010000029.1"/>
</dbReference>
<sequence length="404" mass="47013">MDHLPNRYAQFYQYVLELFPLWIVVYFFHMQNDLGVSLISLFCLAIVAYAVSTLVFLKSGRPLIAFGPILAGGLAFLFGYHFLLVLFMAVVLFVRIESHLMKPDQDHEETILVSTLVLSVVAYLFSIGNGYPFANDYLLMAAVFLFTFLLGRFLLYYLSDPDGANSVGKKKVVWFLGIGFVLFVGTYLLTFLYPYLRFLFEYVFYGVLMALAWIVSPIMKLTEYIDIEPPEPISIENETEIVTGPQQPESETTMIGTYIEWFLYGIGGLVILILLFLILRHRKKLTPEEASQKEKTVTVQKNRTTEQHLWKSNRQQAPKHAIRKIYYQLEKWAANQKLGRYPDETIDEWLDRQQIFGKERQQVIERYEKIRYAEKNDENKIKSFQNDISVLKQMLKGKKESNNE</sequence>
<keyword evidence="4" id="KW-1185">Reference proteome</keyword>
<feature type="transmembrane region" description="Helical" evidence="2">
    <location>
        <begin position="12"/>
        <end position="29"/>
    </location>
</feature>
<name>A0ABS6GRP5_9BACI</name>
<feature type="transmembrane region" description="Helical" evidence="2">
    <location>
        <begin position="69"/>
        <end position="91"/>
    </location>
</feature>
<evidence type="ECO:0000256" key="2">
    <source>
        <dbReference type="SAM" id="Phobius"/>
    </source>
</evidence>
<accession>A0ABS6GRP5</accession>
<dbReference type="EMBL" id="JAHLZF010000018">
    <property type="protein sequence ID" value="MBU6081565.1"/>
    <property type="molecule type" value="Genomic_DNA"/>
</dbReference>
<feature type="transmembrane region" description="Helical" evidence="2">
    <location>
        <begin position="111"/>
        <end position="131"/>
    </location>
</feature>
<feature type="region of interest" description="Disordered" evidence="1">
    <location>
        <begin position="290"/>
        <end position="313"/>
    </location>
</feature>